<dbReference type="PANTHER" id="PTHR43737">
    <property type="entry name" value="BLL7424 PROTEIN"/>
    <property type="match status" value="1"/>
</dbReference>
<dbReference type="Proteomes" id="UP000315724">
    <property type="component" value="Chromosome"/>
</dbReference>
<gene>
    <name evidence="2" type="ORF">Mal48_13260</name>
</gene>
<evidence type="ECO:0008006" key="4">
    <source>
        <dbReference type="Google" id="ProtNLM"/>
    </source>
</evidence>
<dbReference type="InterPro" id="IPR010869">
    <property type="entry name" value="DUF1501"/>
</dbReference>
<dbReference type="InterPro" id="IPR017850">
    <property type="entry name" value="Alkaline_phosphatase_core_sf"/>
</dbReference>
<sequence length="461" mass="50601">MTVRSTKSRNKHQRSIQSEQMSRREFGALTAALGAFSSPLAMAQQAAPSASGKAKRVIMIFNCGAPSHIDLWDPKPDADPAVRGEFQTIGTSVPGIQVTEMLPRMAQRMDKLAIVRSVHHKHSAHNSGMYWSIAGRPYRLDSTLITPSPADLPGFGTLIGWLAQQDGYNSAVPPYVITPKPHCDSFVYLTPGQFGGCLGVKYDPFVLNDDPNAKNFKVRDLNLNSAITQARFKDRLDILRQFGDHQQSVVSSTAETRDTFHETAVNVISRGDAGRAFDLTQESDAVRDRYGRHSWGQSHLLARRLIESGTKFVSTVNGPSITWDTHKNNFVSMKTRLVPPMEQAYAALLDDLEERGLLDETLVIWMGDFGRTPKINADAGRDHWPSCYSVVLAGGGIRGGQVIGSSDKIGAHPETRPVSPADIHATVYRALGYDPQAITFQSHDGRPIPLCEGESISELLI</sequence>
<name>A0A517QKD5_9PLAN</name>
<dbReference type="RefSeq" id="WP_197442100.1">
    <property type="nucleotide sequence ID" value="NZ_CP036267.1"/>
</dbReference>
<dbReference type="EMBL" id="CP036267">
    <property type="protein sequence ID" value="QDT32085.1"/>
    <property type="molecule type" value="Genomic_DNA"/>
</dbReference>
<dbReference type="SUPFAM" id="SSF53649">
    <property type="entry name" value="Alkaline phosphatase-like"/>
    <property type="match status" value="1"/>
</dbReference>
<proteinExistence type="predicted"/>
<dbReference type="Pfam" id="PF07394">
    <property type="entry name" value="DUF1501"/>
    <property type="match status" value="1"/>
</dbReference>
<evidence type="ECO:0000313" key="3">
    <source>
        <dbReference type="Proteomes" id="UP000315724"/>
    </source>
</evidence>
<feature type="compositionally biased region" description="Basic residues" evidence="1">
    <location>
        <begin position="1"/>
        <end position="14"/>
    </location>
</feature>
<dbReference type="AlphaFoldDB" id="A0A517QKD5"/>
<keyword evidence="3" id="KW-1185">Reference proteome</keyword>
<feature type="region of interest" description="Disordered" evidence="1">
    <location>
        <begin position="1"/>
        <end position="22"/>
    </location>
</feature>
<evidence type="ECO:0000256" key="1">
    <source>
        <dbReference type="SAM" id="MobiDB-lite"/>
    </source>
</evidence>
<dbReference type="KEGG" id="tpol:Mal48_13260"/>
<evidence type="ECO:0000313" key="2">
    <source>
        <dbReference type="EMBL" id="QDT32085.1"/>
    </source>
</evidence>
<accession>A0A517QKD5</accession>
<organism evidence="2 3">
    <name type="scientific">Thalassoglobus polymorphus</name>
    <dbReference type="NCBI Taxonomy" id="2527994"/>
    <lineage>
        <taxon>Bacteria</taxon>
        <taxon>Pseudomonadati</taxon>
        <taxon>Planctomycetota</taxon>
        <taxon>Planctomycetia</taxon>
        <taxon>Planctomycetales</taxon>
        <taxon>Planctomycetaceae</taxon>
        <taxon>Thalassoglobus</taxon>
    </lineage>
</organism>
<protein>
    <recommendedName>
        <fullName evidence="4">Sulfatase</fullName>
    </recommendedName>
</protein>
<dbReference type="PANTHER" id="PTHR43737:SF1">
    <property type="entry name" value="DUF1501 DOMAIN-CONTAINING PROTEIN"/>
    <property type="match status" value="1"/>
</dbReference>
<reference evidence="2 3" key="1">
    <citation type="submission" date="2019-02" db="EMBL/GenBank/DDBJ databases">
        <title>Deep-cultivation of Planctomycetes and their phenomic and genomic characterization uncovers novel biology.</title>
        <authorList>
            <person name="Wiegand S."/>
            <person name="Jogler M."/>
            <person name="Boedeker C."/>
            <person name="Pinto D."/>
            <person name="Vollmers J."/>
            <person name="Rivas-Marin E."/>
            <person name="Kohn T."/>
            <person name="Peeters S.H."/>
            <person name="Heuer A."/>
            <person name="Rast P."/>
            <person name="Oberbeckmann S."/>
            <person name="Bunk B."/>
            <person name="Jeske O."/>
            <person name="Meyerdierks A."/>
            <person name="Storesund J.E."/>
            <person name="Kallscheuer N."/>
            <person name="Luecker S."/>
            <person name="Lage O.M."/>
            <person name="Pohl T."/>
            <person name="Merkel B.J."/>
            <person name="Hornburger P."/>
            <person name="Mueller R.-W."/>
            <person name="Bruemmer F."/>
            <person name="Labrenz M."/>
            <person name="Spormann A.M."/>
            <person name="Op den Camp H."/>
            <person name="Overmann J."/>
            <person name="Amann R."/>
            <person name="Jetten M.S.M."/>
            <person name="Mascher T."/>
            <person name="Medema M.H."/>
            <person name="Devos D.P."/>
            <person name="Kaster A.-K."/>
            <person name="Ovreas L."/>
            <person name="Rohde M."/>
            <person name="Galperin M.Y."/>
            <person name="Jogler C."/>
        </authorList>
    </citation>
    <scope>NUCLEOTIDE SEQUENCE [LARGE SCALE GENOMIC DNA]</scope>
    <source>
        <strain evidence="2 3">Mal48</strain>
    </source>
</reference>
<dbReference type="Gene3D" id="3.40.720.10">
    <property type="entry name" value="Alkaline Phosphatase, subunit A"/>
    <property type="match status" value="1"/>
</dbReference>